<gene>
    <name evidence="4" type="ORF">ORV05_12810</name>
</gene>
<dbReference type="EMBL" id="CP113836">
    <property type="protein sequence ID" value="WAL68611.1"/>
    <property type="molecule type" value="Genomic_DNA"/>
</dbReference>
<dbReference type="GO" id="GO:0016787">
    <property type="term" value="F:hydrolase activity"/>
    <property type="evidence" value="ECO:0007669"/>
    <property type="project" value="UniProtKB-KW"/>
</dbReference>
<dbReference type="PANTHER" id="PTHR43798:SF33">
    <property type="entry name" value="HYDROLASE, PUTATIVE (AFU_ORTHOLOGUE AFUA_2G14860)-RELATED"/>
    <property type="match status" value="1"/>
</dbReference>
<dbReference type="InterPro" id="IPR000073">
    <property type="entry name" value="AB_hydrolase_1"/>
</dbReference>
<organism evidence="4 5">
    <name type="scientific">Amycolatopsis cynarae</name>
    <dbReference type="NCBI Taxonomy" id="2995223"/>
    <lineage>
        <taxon>Bacteria</taxon>
        <taxon>Bacillati</taxon>
        <taxon>Actinomycetota</taxon>
        <taxon>Actinomycetes</taxon>
        <taxon>Pseudonocardiales</taxon>
        <taxon>Pseudonocardiaceae</taxon>
        <taxon>Amycolatopsis</taxon>
    </lineage>
</organism>
<dbReference type="PROSITE" id="PS51257">
    <property type="entry name" value="PROKAR_LIPOPROTEIN"/>
    <property type="match status" value="1"/>
</dbReference>
<feature type="region of interest" description="Disordered" evidence="1">
    <location>
        <begin position="28"/>
        <end position="55"/>
    </location>
</feature>
<feature type="chain" id="PRO_5046526306" evidence="2">
    <location>
        <begin position="25"/>
        <end position="304"/>
    </location>
</feature>
<dbReference type="InterPro" id="IPR029058">
    <property type="entry name" value="AB_hydrolase_fold"/>
</dbReference>
<evidence type="ECO:0000256" key="2">
    <source>
        <dbReference type="SAM" id="SignalP"/>
    </source>
</evidence>
<dbReference type="PANTHER" id="PTHR43798">
    <property type="entry name" value="MONOACYLGLYCEROL LIPASE"/>
    <property type="match status" value="1"/>
</dbReference>
<feature type="domain" description="AB hydrolase-1" evidence="3">
    <location>
        <begin position="79"/>
        <end position="182"/>
    </location>
</feature>
<sequence length="304" mass="31402">MMFRNVKATAFVALFCAVGGPVLAGCDEDSDSDAGASTPSTVASAHNSDPDPISGTVKITVDGRSVNVSCSGAAAGDRPVVVLLPGLGDGLDKMADFQKTLSEKGRVCSYDRLGEGASDQPNGPQTFDSTGKILTGVLDRVAGHHPVVLAGHSLGGLIAARYAPAHRDRVAGLVLMDATPSTIIADTKTVIPESATGPAADVRAQSVAVYGGDNPEKLAFQDGKVDSAGDIPVEVIQHGQPYLAALPEYGPALENAWSEGQRKWLELSSRSKPSTAANSGHYIYVDQPDIAVQAIQRVTAEAGK</sequence>
<name>A0ABY7BCI8_9PSEU</name>
<proteinExistence type="predicted"/>
<evidence type="ECO:0000313" key="4">
    <source>
        <dbReference type="EMBL" id="WAL68611.1"/>
    </source>
</evidence>
<keyword evidence="5" id="KW-1185">Reference proteome</keyword>
<dbReference type="InterPro" id="IPR050266">
    <property type="entry name" value="AB_hydrolase_sf"/>
</dbReference>
<dbReference type="PRINTS" id="PR00111">
    <property type="entry name" value="ABHYDROLASE"/>
</dbReference>
<dbReference type="RefSeq" id="WP_268758704.1">
    <property type="nucleotide sequence ID" value="NZ_CP113836.1"/>
</dbReference>
<keyword evidence="4" id="KW-0378">Hydrolase</keyword>
<protein>
    <submittedName>
        <fullName evidence="4">Alpha/beta hydrolase</fullName>
    </submittedName>
</protein>
<dbReference type="Proteomes" id="UP001163203">
    <property type="component" value="Chromosome"/>
</dbReference>
<feature type="signal peptide" evidence="2">
    <location>
        <begin position="1"/>
        <end position="24"/>
    </location>
</feature>
<keyword evidence="2" id="KW-0732">Signal</keyword>
<feature type="compositionally biased region" description="Polar residues" evidence="1">
    <location>
        <begin position="35"/>
        <end position="47"/>
    </location>
</feature>
<accession>A0ABY7BCI8</accession>
<dbReference type="Pfam" id="PF00561">
    <property type="entry name" value="Abhydrolase_1"/>
    <property type="match status" value="1"/>
</dbReference>
<dbReference type="SUPFAM" id="SSF53474">
    <property type="entry name" value="alpha/beta-Hydrolases"/>
    <property type="match status" value="1"/>
</dbReference>
<evidence type="ECO:0000256" key="1">
    <source>
        <dbReference type="SAM" id="MobiDB-lite"/>
    </source>
</evidence>
<evidence type="ECO:0000313" key="5">
    <source>
        <dbReference type="Proteomes" id="UP001163203"/>
    </source>
</evidence>
<evidence type="ECO:0000259" key="3">
    <source>
        <dbReference type="Pfam" id="PF00561"/>
    </source>
</evidence>
<dbReference type="Gene3D" id="3.40.50.1820">
    <property type="entry name" value="alpha/beta hydrolase"/>
    <property type="match status" value="1"/>
</dbReference>
<reference evidence="4" key="1">
    <citation type="submission" date="2022-11" db="EMBL/GenBank/DDBJ databases">
        <authorList>
            <person name="Mo P."/>
        </authorList>
    </citation>
    <scope>NUCLEOTIDE SEQUENCE</scope>
    <source>
        <strain evidence="4">HUAS 11-8</strain>
    </source>
</reference>